<reference evidence="2" key="1">
    <citation type="journal article" date="2024" name="Proc. Natl. Acad. Sci. U.S.A.">
        <title>Extraordinary preservation of gene collinearity over three hundred million years revealed in homosporous lycophytes.</title>
        <authorList>
            <person name="Li C."/>
            <person name="Wickell D."/>
            <person name="Kuo L.Y."/>
            <person name="Chen X."/>
            <person name="Nie B."/>
            <person name="Liao X."/>
            <person name="Peng D."/>
            <person name="Ji J."/>
            <person name="Jenkins J."/>
            <person name="Williams M."/>
            <person name="Shu S."/>
            <person name="Plott C."/>
            <person name="Barry K."/>
            <person name="Rajasekar S."/>
            <person name="Grimwood J."/>
            <person name="Han X."/>
            <person name="Sun S."/>
            <person name="Hou Z."/>
            <person name="He W."/>
            <person name="Dai G."/>
            <person name="Sun C."/>
            <person name="Schmutz J."/>
            <person name="Leebens-Mack J.H."/>
            <person name="Li F.W."/>
            <person name="Wang L."/>
        </authorList>
    </citation>
    <scope>NUCLEOTIDE SEQUENCE [LARGE SCALE GENOMIC DNA]</scope>
    <source>
        <strain evidence="2">cv. PW_Plant_1</strain>
    </source>
</reference>
<name>A0ACC2CP93_DIPCM</name>
<evidence type="ECO:0000313" key="1">
    <source>
        <dbReference type="EMBL" id="KAJ7543843.1"/>
    </source>
</evidence>
<keyword evidence="2" id="KW-1185">Reference proteome</keyword>
<proteinExistence type="predicted"/>
<dbReference type="EMBL" id="CM055100">
    <property type="protein sequence ID" value="KAJ7543843.1"/>
    <property type="molecule type" value="Genomic_DNA"/>
</dbReference>
<protein>
    <submittedName>
        <fullName evidence="1">Uncharacterized protein</fullName>
    </submittedName>
</protein>
<gene>
    <name evidence="1" type="ORF">O6H91_09G055100</name>
</gene>
<accession>A0ACC2CP93</accession>
<dbReference type="Proteomes" id="UP001162992">
    <property type="component" value="Chromosome 9"/>
</dbReference>
<organism evidence="1 2">
    <name type="scientific">Diphasiastrum complanatum</name>
    <name type="common">Issler's clubmoss</name>
    <name type="synonym">Lycopodium complanatum</name>
    <dbReference type="NCBI Taxonomy" id="34168"/>
    <lineage>
        <taxon>Eukaryota</taxon>
        <taxon>Viridiplantae</taxon>
        <taxon>Streptophyta</taxon>
        <taxon>Embryophyta</taxon>
        <taxon>Tracheophyta</taxon>
        <taxon>Lycopodiopsida</taxon>
        <taxon>Lycopodiales</taxon>
        <taxon>Lycopodiaceae</taxon>
        <taxon>Lycopodioideae</taxon>
        <taxon>Diphasiastrum</taxon>
    </lineage>
</organism>
<sequence>MRQVLSIMKAGAVLDYAVFRLTPTRTRCELLVSAGGIEEKLVSGLLQPYCSHLQAAQEQVAQGGYSIRLERPQGDGDSRQTAWFTKGTMERFVRFVGTPEVLERVSIIDYELIKLEEALSIQFQENPQFDNKNPTLDSSPPLIGGNISSGLQGDKATNYAKSRCASVDVNGFDTVENARWGLLRAMEARKYMLQKEQGMAFARATAAGFSMDHISDLIAFAECFGASRLREACFKYLALYKKKQEAGVWIEEMELAASEAALTHAEQGHGAYTNLKAMPDTWSDIHCEVGGYKLDELHGNVALRSNGGFYNGVPPVDEDNSSHGGLDTFRSPTSYNLGAGDLGFSGYSHESLPGLPGSMASIPYSSPSFQRHAQNRLYNNGHYTEHASSMRMETGQEALLVNQRHPAPAFVPQLGSNVYVRDNPQEANQYSFQASVDEQSQGLLRAYYTSPGMLTTSEVMNTPASHMQFLMQHSQYSTTHPESYEELQARWSGSHGGLIAPGLKVAYNSENSRRYFDGPSQANGYEHDIGQSNVSLVGAKDQIYAQQNGYLNLRSPGGKPDEPSSDDSLSHAAASDADTPVNHQKISPMQSNAATSNAETETPTSPKKRSSSKKLQVGRTSGRRSGIVLIKNINYITSSSQNDSIPGASMNKNAETGDDGDGDEESLPENAIQEVDISKQDKNVYLGNQDVLSNSNGRPGADDIQVLNIKLEPKRERNHVRSSWKNSENSAVTEDNGISDALVQERGDFCASLQGNKNESLFKSVSFHGDQGPYSFESEGFYENQKPKNSLEEDFQLSPDGECKPHKNIAPRYGSLEDMDRSSQSHIRTLRPSSDMLLLPTRGSKTESQSLKDSTKMEQQHDQNDSVSQRTNQASDSFIVPERCGRLEPVPFGDQHLTECMEDTSLTEKDELIVENDSFMVPARSMPVKQTNTSWKSTFNMEAEFPSDDHKNTADDEKKNQKPVDCSTSFDDLMLIPERSFIRETVSRSWDNPLDSDVNLLGSMCNTNELNDVNTEEKPEESSEKKETLLSSKKVTKTSVQVGENGNLARRKSFPTARGDKLSNKTAGSPSRTGNTWTAKMTNPLKTKKEKEEEERKRLEDLKLQRLERISARSNSSGPTKSAASTLRVSKPPSPGVKSNSVNSIPSLSNQKSPHFIPGRSISGEKRLDRSVSSSLELKNRK</sequence>
<comment type="caution">
    <text evidence="1">The sequence shown here is derived from an EMBL/GenBank/DDBJ whole genome shotgun (WGS) entry which is preliminary data.</text>
</comment>
<evidence type="ECO:0000313" key="2">
    <source>
        <dbReference type="Proteomes" id="UP001162992"/>
    </source>
</evidence>